<dbReference type="AlphaFoldDB" id="A0A485L412"/>
<keyword evidence="3" id="KW-1185">Reference proteome</keyword>
<protein>
    <submittedName>
        <fullName evidence="2">Aste57867_14718 protein</fullName>
    </submittedName>
</protein>
<evidence type="ECO:0000313" key="1">
    <source>
        <dbReference type="EMBL" id="KAF0694421.1"/>
    </source>
</evidence>
<gene>
    <name evidence="2" type="primary">Aste57867_14718</name>
    <name evidence="1" type="ORF">As57867_014663</name>
    <name evidence="2" type="ORF">ASTE57867_14718</name>
</gene>
<dbReference type="EMBL" id="VJMH01005571">
    <property type="protein sequence ID" value="KAF0694421.1"/>
    <property type="molecule type" value="Genomic_DNA"/>
</dbReference>
<dbReference type="Proteomes" id="UP000332933">
    <property type="component" value="Unassembled WGS sequence"/>
</dbReference>
<dbReference type="EMBL" id="CAADRA010005592">
    <property type="protein sequence ID" value="VFT91536.1"/>
    <property type="molecule type" value="Genomic_DNA"/>
</dbReference>
<dbReference type="InterPro" id="IPR029063">
    <property type="entry name" value="SAM-dependent_MTases_sf"/>
</dbReference>
<sequence length="267" mass="29039">MKAEFEPVSEEVEFGDAGTYAVFQYRPANYNQMCLSTNSQTHDSTGLLVCAGAHVLTRFLASADGVALLDGKRVVELGCGTGAVGCVAAVRANLSHLTLTDGDSRACALAKRNLDHMVRPTKPSLETECHQLLWGATTFPTTTPLVPCDVVIGCELMYYQTNVADLIWTVQSLAPAGLFLHAHLFRHEAHGDTMRAVLAATGWNSLVVPVPSFATSYWPTWLNVCCLVSGPNTQIDALRRVHPTWSTFVDVETTLDENVRVAEDMDL</sequence>
<dbReference type="Pfam" id="PF10294">
    <property type="entry name" value="Methyltransf_16"/>
    <property type="match status" value="1"/>
</dbReference>
<dbReference type="CDD" id="cd02440">
    <property type="entry name" value="AdoMet_MTases"/>
    <property type="match status" value="1"/>
</dbReference>
<dbReference type="OrthoDB" id="194386at2759"/>
<accession>A0A485L412</accession>
<reference evidence="1" key="2">
    <citation type="submission" date="2019-06" db="EMBL/GenBank/DDBJ databases">
        <title>Genomics analysis of Aphanomyces spp. identifies a new class of oomycete effector associated with host adaptation.</title>
        <authorList>
            <person name="Gaulin E."/>
        </authorList>
    </citation>
    <scope>NUCLEOTIDE SEQUENCE</scope>
    <source>
        <strain evidence="1">CBS 578.67</strain>
    </source>
</reference>
<evidence type="ECO:0000313" key="2">
    <source>
        <dbReference type="EMBL" id="VFT91536.1"/>
    </source>
</evidence>
<dbReference type="PANTHER" id="PTHR14614">
    <property type="entry name" value="HEPATOCELLULAR CARCINOMA-ASSOCIATED ANTIGEN"/>
    <property type="match status" value="1"/>
</dbReference>
<name>A0A485L412_9STRA</name>
<organism evidence="2 3">
    <name type="scientific">Aphanomyces stellatus</name>
    <dbReference type="NCBI Taxonomy" id="120398"/>
    <lineage>
        <taxon>Eukaryota</taxon>
        <taxon>Sar</taxon>
        <taxon>Stramenopiles</taxon>
        <taxon>Oomycota</taxon>
        <taxon>Saprolegniomycetes</taxon>
        <taxon>Saprolegniales</taxon>
        <taxon>Verrucalvaceae</taxon>
        <taxon>Aphanomyces</taxon>
    </lineage>
</organism>
<reference evidence="2 3" key="1">
    <citation type="submission" date="2019-03" db="EMBL/GenBank/DDBJ databases">
        <authorList>
            <person name="Gaulin E."/>
            <person name="Dumas B."/>
        </authorList>
    </citation>
    <scope>NUCLEOTIDE SEQUENCE [LARGE SCALE GENOMIC DNA]</scope>
    <source>
        <strain evidence="2">CBS 568.67</strain>
    </source>
</reference>
<dbReference type="InterPro" id="IPR019410">
    <property type="entry name" value="Methyltransf_16"/>
</dbReference>
<proteinExistence type="predicted"/>
<dbReference type="SUPFAM" id="SSF53335">
    <property type="entry name" value="S-adenosyl-L-methionine-dependent methyltransferases"/>
    <property type="match status" value="1"/>
</dbReference>
<dbReference type="PANTHER" id="PTHR14614:SF132">
    <property type="entry name" value="PROTEIN-LYSINE METHYLTRANSFERASE C42C1.13"/>
    <property type="match status" value="1"/>
</dbReference>
<dbReference type="Gene3D" id="3.40.50.150">
    <property type="entry name" value="Vaccinia Virus protein VP39"/>
    <property type="match status" value="1"/>
</dbReference>
<evidence type="ECO:0000313" key="3">
    <source>
        <dbReference type="Proteomes" id="UP000332933"/>
    </source>
</evidence>